<keyword evidence="5" id="KW-1133">Transmembrane helix</keyword>
<evidence type="ECO:0000256" key="2">
    <source>
        <dbReference type="ARBA" id="ARBA00006351"/>
    </source>
</evidence>
<accession>A0A314YBM5</accession>
<dbReference type="STRING" id="2094558.A0A314YBM5"/>
<dbReference type="Proteomes" id="UP000250321">
    <property type="component" value="Unassembled WGS sequence"/>
</dbReference>
<dbReference type="AlphaFoldDB" id="A0A314YBM5"/>
<dbReference type="InterPro" id="IPR002495">
    <property type="entry name" value="Glyco_trans_8"/>
</dbReference>
<sequence length="368" mass="41695">MANLRVSPHSRGGAMRSSTASFRVLAMTIVIAVVFFISLSFVFTSQTDTSDLTDLGFNSGSYGLGSTRRTVLALKSDPLKPRLDQIRKQADDHRTLALAYASYARKLKLENSKLVRVFADLSRNYSDLMNKPAYRALFDSDAPNIDESVLRQFEKEVKERIKVTRQVIAEAKESFDNQLKIQKLKDTIFQVNEQLTKAKKQGAFSSLIAAKSIPKSLHCVAMRLMEERIAHPEKYTDEGKPTLPEIEDPNLYHYAIFSDNVIAASVVVNSAVKNAKEPWKHVFHVVTDKMNLGAMQVMFKSKDYNGSHVEVKAVEDYKFLNSSYVPVLKQLENAKLQQFYFENKLENATKDATNMKFRNPKYLSILTT</sequence>
<reference evidence="6 7" key="1">
    <citation type="submission" date="2018-02" db="EMBL/GenBank/DDBJ databases">
        <title>Draft genome of wild Prunus yedoensis var. nudiflora.</title>
        <authorList>
            <person name="Baek S."/>
            <person name="Kim J.-H."/>
            <person name="Choi K."/>
            <person name="Kim G.-B."/>
            <person name="Cho A."/>
            <person name="Jang H."/>
            <person name="Shin C.-H."/>
            <person name="Yu H.-J."/>
            <person name="Mun J.-H."/>
        </authorList>
    </citation>
    <scope>NUCLEOTIDE SEQUENCE [LARGE SCALE GENOMIC DNA]</scope>
    <source>
        <strain evidence="7">cv. Jeju island</strain>
        <tissue evidence="6">Leaf</tissue>
    </source>
</reference>
<dbReference type="OrthoDB" id="411524at2759"/>
<feature type="transmembrane region" description="Helical" evidence="5">
    <location>
        <begin position="20"/>
        <end position="43"/>
    </location>
</feature>
<name>A0A314YBM5_PRUYE</name>
<keyword evidence="5" id="KW-0472">Membrane</keyword>
<keyword evidence="5" id="KW-0961">Cell wall biogenesis/degradation</keyword>
<keyword evidence="5" id="KW-0333">Golgi apparatus</keyword>
<proteinExistence type="inferred from homology"/>
<comment type="subcellular location">
    <subcellularLocation>
        <location evidence="5">Golgi apparatus membrane</location>
        <topology evidence="5">Single-pass type II membrane protein</topology>
    </subcellularLocation>
</comment>
<dbReference type="InterPro" id="IPR029993">
    <property type="entry name" value="GAUT"/>
</dbReference>
<comment type="pathway">
    <text evidence="1 5">Glycan metabolism; pectin biosynthesis.</text>
</comment>
<dbReference type="PANTHER" id="PTHR32116">
    <property type="entry name" value="GALACTURONOSYLTRANSFERASE 4-RELATED"/>
    <property type="match status" value="1"/>
</dbReference>
<dbReference type="SUPFAM" id="SSF53448">
    <property type="entry name" value="Nucleotide-diphospho-sugar transferases"/>
    <property type="match status" value="1"/>
</dbReference>
<keyword evidence="5" id="KW-0812">Transmembrane</keyword>
<dbReference type="GO" id="GO:0000139">
    <property type="term" value="C:Golgi membrane"/>
    <property type="evidence" value="ECO:0007669"/>
    <property type="project" value="UniProtKB-SubCell"/>
</dbReference>
<dbReference type="GO" id="GO:0045489">
    <property type="term" value="P:pectin biosynthetic process"/>
    <property type="evidence" value="ECO:0007669"/>
    <property type="project" value="UniProtKB-UniPathway"/>
</dbReference>
<comment type="caution">
    <text evidence="6">The sequence shown here is derived from an EMBL/GenBank/DDBJ whole genome shotgun (WGS) entry which is preliminary data.</text>
</comment>
<dbReference type="GO" id="GO:0047262">
    <property type="term" value="F:polygalacturonate 4-alpha-galacturonosyltransferase activity"/>
    <property type="evidence" value="ECO:0007669"/>
    <property type="project" value="InterPro"/>
</dbReference>
<gene>
    <name evidence="6" type="ORF">Pyn_24554</name>
</gene>
<dbReference type="GO" id="GO:0071555">
    <property type="term" value="P:cell wall organization"/>
    <property type="evidence" value="ECO:0007669"/>
    <property type="project" value="UniProtKB-KW"/>
</dbReference>
<evidence type="ECO:0000256" key="4">
    <source>
        <dbReference type="ARBA" id="ARBA00022679"/>
    </source>
</evidence>
<keyword evidence="7" id="KW-1185">Reference proteome</keyword>
<dbReference type="PANTHER" id="PTHR32116:SF31">
    <property type="entry name" value="GALACTURONOSYLTRANSFERASE 8"/>
    <property type="match status" value="1"/>
</dbReference>
<keyword evidence="3 5" id="KW-0328">Glycosyltransferase</keyword>
<dbReference type="UniPathway" id="UPA00845"/>
<comment type="similarity">
    <text evidence="2 5">Belongs to the glycosyltransferase 8 family.</text>
</comment>
<evidence type="ECO:0000256" key="1">
    <source>
        <dbReference type="ARBA" id="ARBA00004877"/>
    </source>
</evidence>
<keyword evidence="4 6" id="KW-0808">Transferase</keyword>
<evidence type="ECO:0000313" key="6">
    <source>
        <dbReference type="EMBL" id="PQQ01474.1"/>
    </source>
</evidence>
<evidence type="ECO:0000256" key="5">
    <source>
        <dbReference type="RuleBase" id="RU362027"/>
    </source>
</evidence>
<dbReference type="Pfam" id="PF01501">
    <property type="entry name" value="Glyco_transf_8"/>
    <property type="match status" value="1"/>
</dbReference>
<protein>
    <recommendedName>
        <fullName evidence="5">Hexosyltransferase</fullName>
        <ecNumber evidence="5">2.4.1.-</ecNumber>
    </recommendedName>
</protein>
<dbReference type="EC" id="2.4.1.-" evidence="5"/>
<evidence type="ECO:0000256" key="3">
    <source>
        <dbReference type="ARBA" id="ARBA00022676"/>
    </source>
</evidence>
<dbReference type="EMBL" id="PJQY01001559">
    <property type="protein sequence ID" value="PQQ01474.1"/>
    <property type="molecule type" value="Genomic_DNA"/>
</dbReference>
<dbReference type="InterPro" id="IPR029044">
    <property type="entry name" value="Nucleotide-diphossugar_trans"/>
</dbReference>
<organism evidence="6 7">
    <name type="scientific">Prunus yedoensis var. nudiflora</name>
    <dbReference type="NCBI Taxonomy" id="2094558"/>
    <lineage>
        <taxon>Eukaryota</taxon>
        <taxon>Viridiplantae</taxon>
        <taxon>Streptophyta</taxon>
        <taxon>Embryophyta</taxon>
        <taxon>Tracheophyta</taxon>
        <taxon>Spermatophyta</taxon>
        <taxon>Magnoliopsida</taxon>
        <taxon>eudicotyledons</taxon>
        <taxon>Gunneridae</taxon>
        <taxon>Pentapetalae</taxon>
        <taxon>rosids</taxon>
        <taxon>fabids</taxon>
        <taxon>Rosales</taxon>
        <taxon>Rosaceae</taxon>
        <taxon>Amygdaloideae</taxon>
        <taxon>Amygdaleae</taxon>
        <taxon>Prunus</taxon>
    </lineage>
</organism>
<evidence type="ECO:0000313" key="7">
    <source>
        <dbReference type="Proteomes" id="UP000250321"/>
    </source>
</evidence>